<organism evidence="7 8">
    <name type="scientific">[Candida] railenensis</name>
    <dbReference type="NCBI Taxonomy" id="45579"/>
    <lineage>
        <taxon>Eukaryota</taxon>
        <taxon>Fungi</taxon>
        <taxon>Dikarya</taxon>
        <taxon>Ascomycota</taxon>
        <taxon>Saccharomycotina</taxon>
        <taxon>Pichiomycetes</taxon>
        <taxon>Debaryomycetaceae</taxon>
        <taxon>Kurtzmaniella</taxon>
    </lineage>
</organism>
<dbReference type="SUPFAM" id="SSF52799">
    <property type="entry name" value="(Phosphotyrosine protein) phosphatases II"/>
    <property type="match status" value="1"/>
</dbReference>
<keyword evidence="3" id="KW-0378">Hydrolase</keyword>
<keyword evidence="4" id="KW-0904">Protein phosphatase</keyword>
<comment type="similarity">
    <text evidence="1">Belongs to the protein-tyrosine phosphatase family. Non-receptor class dual specificity subfamily.</text>
</comment>
<dbReference type="PANTHER" id="PTHR10159">
    <property type="entry name" value="DUAL SPECIFICITY PROTEIN PHOSPHATASE"/>
    <property type="match status" value="1"/>
</dbReference>
<dbReference type="CDD" id="cd14521">
    <property type="entry name" value="DSP_fungal_SDP1-like"/>
    <property type="match status" value="1"/>
</dbReference>
<comment type="caution">
    <text evidence="7">The sequence shown here is derived from an EMBL/GenBank/DDBJ whole genome shotgun (WGS) entry which is preliminary data.</text>
</comment>
<dbReference type="Pfam" id="PF00782">
    <property type="entry name" value="DSPc"/>
    <property type="match status" value="1"/>
</dbReference>
<dbReference type="EMBL" id="CAKXYY010000001">
    <property type="protein sequence ID" value="CAH2350214.1"/>
    <property type="molecule type" value="Genomic_DNA"/>
</dbReference>
<feature type="compositionally biased region" description="Low complexity" evidence="5">
    <location>
        <begin position="129"/>
        <end position="150"/>
    </location>
</feature>
<evidence type="ECO:0000256" key="5">
    <source>
        <dbReference type="SAM" id="MobiDB-lite"/>
    </source>
</evidence>
<evidence type="ECO:0000256" key="4">
    <source>
        <dbReference type="ARBA" id="ARBA00022912"/>
    </source>
</evidence>
<dbReference type="InterPro" id="IPR016130">
    <property type="entry name" value="Tyr_Pase_AS"/>
</dbReference>
<dbReference type="InterPro" id="IPR000387">
    <property type="entry name" value="Tyr_Pase_dom"/>
</dbReference>
<protein>
    <recommendedName>
        <fullName evidence="2">protein-tyrosine-phosphatase</fullName>
        <ecNumber evidence="2">3.1.3.48</ecNumber>
    </recommendedName>
</protein>
<dbReference type="Gene3D" id="3.90.190.10">
    <property type="entry name" value="Protein tyrosine phosphatase superfamily"/>
    <property type="match status" value="1"/>
</dbReference>
<dbReference type="GO" id="GO:0033550">
    <property type="term" value="F:MAP kinase tyrosine phosphatase activity"/>
    <property type="evidence" value="ECO:0007669"/>
    <property type="project" value="TreeGrafter"/>
</dbReference>
<evidence type="ECO:0000256" key="1">
    <source>
        <dbReference type="ARBA" id="ARBA00008601"/>
    </source>
</evidence>
<gene>
    <name evidence="7" type="ORF">CLIB1423_01S05072</name>
</gene>
<proteinExistence type="inferred from homology"/>
<feature type="compositionally biased region" description="Polar residues" evidence="5">
    <location>
        <begin position="45"/>
        <end position="63"/>
    </location>
</feature>
<dbReference type="GO" id="GO:0005829">
    <property type="term" value="C:cytosol"/>
    <property type="evidence" value="ECO:0007669"/>
    <property type="project" value="TreeGrafter"/>
</dbReference>
<dbReference type="PROSITE" id="PS50056">
    <property type="entry name" value="TYR_PHOSPHATASE_2"/>
    <property type="match status" value="1"/>
</dbReference>
<evidence type="ECO:0000259" key="6">
    <source>
        <dbReference type="PROSITE" id="PS50056"/>
    </source>
</evidence>
<feature type="region of interest" description="Disordered" evidence="5">
    <location>
        <begin position="1"/>
        <end position="116"/>
    </location>
</feature>
<dbReference type="GO" id="GO:0005634">
    <property type="term" value="C:nucleus"/>
    <property type="evidence" value="ECO:0007669"/>
    <property type="project" value="TreeGrafter"/>
</dbReference>
<dbReference type="AlphaFoldDB" id="A0A9P0QJD2"/>
<dbReference type="OrthoDB" id="426001at2759"/>
<feature type="region of interest" description="Disordered" evidence="5">
    <location>
        <begin position="224"/>
        <end position="246"/>
    </location>
</feature>
<accession>A0A9P0QJD2</accession>
<sequence length="527" mass="57210">MNHISAGFHSPTATTITTSTHTTVLTHSPGHAKQQQSQHSLQQHPSVKQSQFPQELQYENQHQNSHRISETALLQHSSPMSQGNGSTNSTSIESSPDIQNGCSLNISPKHSRKVSSLSNRNINMKNLSLNLENGSSNSGQQQQQQQQQQQPAVPLTASVNPPRLSRRKTLTLSIPADQNIEPPLITPAVTKTPQIPPLIPKQQRSHTTPDAVLSNAPTTNIINNGSSESSPFSIPKPSFHDHNPFQELSPNSFVQPFTSESSKNLQSPFLMNGSQVEGQFSTDFSGLQISNGNSNGTTTAATATSTSIASTNAASSGTTPSKNYVLKIPEELQESSTLEAYPNGPANVLNGSIFLFSDPDPTSEACSPGNLVDINDYDLVINVAKECKDLSSQFDTANGAKEYIHITWSHTSSISKELPNLVKKIAKYEDSASNIPISKKRKILIHCQCGVSRSACVVVGYFMYKFHIGVNEAYELLKSGTKMSEESFNLAIGEKGYEIDACDRICPNMSLIFELMEFGDSLNGKVI</sequence>
<feature type="compositionally biased region" description="Low complexity" evidence="5">
    <location>
        <begin position="9"/>
        <end position="44"/>
    </location>
</feature>
<dbReference type="InterPro" id="IPR020422">
    <property type="entry name" value="TYR_PHOSPHATASE_DUAL_dom"/>
</dbReference>
<dbReference type="GO" id="GO:0008330">
    <property type="term" value="F:protein tyrosine/threonine phosphatase activity"/>
    <property type="evidence" value="ECO:0007669"/>
    <property type="project" value="TreeGrafter"/>
</dbReference>
<dbReference type="GO" id="GO:0017017">
    <property type="term" value="F:MAP kinase tyrosine/serine/threonine phosphatase activity"/>
    <property type="evidence" value="ECO:0007669"/>
    <property type="project" value="TreeGrafter"/>
</dbReference>
<evidence type="ECO:0000256" key="2">
    <source>
        <dbReference type="ARBA" id="ARBA00013064"/>
    </source>
</evidence>
<feature type="domain" description="Tyrosine specific protein phosphatases" evidence="6">
    <location>
        <begin position="416"/>
        <end position="479"/>
    </location>
</feature>
<dbReference type="GO" id="GO:0043409">
    <property type="term" value="P:negative regulation of MAPK cascade"/>
    <property type="evidence" value="ECO:0007669"/>
    <property type="project" value="TreeGrafter"/>
</dbReference>
<dbReference type="PANTHER" id="PTHR10159:SF519">
    <property type="entry name" value="DUAL SPECIFICITY PROTEIN PHOSPHATASE MPK3"/>
    <property type="match status" value="1"/>
</dbReference>
<evidence type="ECO:0000256" key="3">
    <source>
        <dbReference type="ARBA" id="ARBA00022801"/>
    </source>
</evidence>
<dbReference type="PROSITE" id="PS00383">
    <property type="entry name" value="TYR_PHOSPHATASE_1"/>
    <property type="match status" value="1"/>
</dbReference>
<dbReference type="SMART" id="SM00195">
    <property type="entry name" value="DSPc"/>
    <property type="match status" value="1"/>
</dbReference>
<dbReference type="InterPro" id="IPR000340">
    <property type="entry name" value="Dual-sp_phosphatase_cat-dom"/>
</dbReference>
<evidence type="ECO:0000313" key="7">
    <source>
        <dbReference type="EMBL" id="CAH2350214.1"/>
    </source>
</evidence>
<dbReference type="EC" id="3.1.3.48" evidence="2"/>
<reference evidence="7" key="1">
    <citation type="submission" date="2022-03" db="EMBL/GenBank/DDBJ databases">
        <authorList>
            <person name="Legras J.-L."/>
            <person name="Devillers H."/>
            <person name="Grondin C."/>
        </authorList>
    </citation>
    <scope>NUCLEOTIDE SEQUENCE</scope>
    <source>
        <strain evidence="7">CLIB 1423</strain>
    </source>
</reference>
<feature type="region of interest" description="Disordered" evidence="5">
    <location>
        <begin position="129"/>
        <end position="161"/>
    </location>
</feature>
<keyword evidence="8" id="KW-1185">Reference proteome</keyword>
<dbReference type="InterPro" id="IPR029021">
    <property type="entry name" value="Prot-tyrosine_phosphatase-like"/>
</dbReference>
<evidence type="ECO:0000313" key="8">
    <source>
        <dbReference type="Proteomes" id="UP000837801"/>
    </source>
</evidence>
<dbReference type="Proteomes" id="UP000837801">
    <property type="component" value="Unassembled WGS sequence"/>
</dbReference>
<name>A0A9P0QJD2_9ASCO</name>
<feature type="compositionally biased region" description="Polar residues" evidence="5">
    <location>
        <begin position="72"/>
        <end position="116"/>
    </location>
</feature>